<organism evidence="3 4">
    <name type="scientific">Crotophaga sulcirostris</name>
    <name type="common">Groove-billed ani</name>
    <dbReference type="NCBI Taxonomy" id="33598"/>
    <lineage>
        <taxon>Eukaryota</taxon>
        <taxon>Metazoa</taxon>
        <taxon>Chordata</taxon>
        <taxon>Craniata</taxon>
        <taxon>Vertebrata</taxon>
        <taxon>Euteleostomi</taxon>
        <taxon>Archelosauria</taxon>
        <taxon>Archosauria</taxon>
        <taxon>Dinosauria</taxon>
        <taxon>Saurischia</taxon>
        <taxon>Theropoda</taxon>
        <taxon>Coelurosauria</taxon>
        <taxon>Aves</taxon>
        <taxon>Neognathae</taxon>
        <taxon>Neoaves</taxon>
        <taxon>Otidimorphae</taxon>
        <taxon>Cuculiformes</taxon>
        <taxon>Crotophagidae</taxon>
        <taxon>Crotophaga</taxon>
    </lineage>
</organism>
<dbReference type="EMBL" id="VYZB01001554">
    <property type="protein sequence ID" value="NWS78713.1"/>
    <property type="molecule type" value="Genomic_DNA"/>
</dbReference>
<feature type="region of interest" description="Disordered" evidence="1">
    <location>
        <begin position="13"/>
        <end position="39"/>
    </location>
</feature>
<dbReference type="InterPro" id="IPR007110">
    <property type="entry name" value="Ig-like_dom"/>
</dbReference>
<dbReference type="PANTHER" id="PTHR13771:SF9">
    <property type="entry name" value="INTERCELLULAR ADHESION MOLECULE 5"/>
    <property type="match status" value="1"/>
</dbReference>
<gene>
    <name evidence="3" type="primary">Icam1_1</name>
    <name evidence="3" type="ORF">CROSUL_R15458</name>
</gene>
<keyword evidence="4" id="KW-1185">Reference proteome</keyword>
<dbReference type="Gene3D" id="2.60.40.10">
    <property type="entry name" value="Immunoglobulins"/>
    <property type="match status" value="1"/>
</dbReference>
<comment type="caution">
    <text evidence="3">The sequence shown here is derived from an EMBL/GenBank/DDBJ whole genome shotgun (WGS) entry which is preliminary data.</text>
</comment>
<dbReference type="OrthoDB" id="6250964at2759"/>
<proteinExistence type="predicted"/>
<dbReference type="InterPro" id="IPR013783">
    <property type="entry name" value="Ig-like_fold"/>
</dbReference>
<protein>
    <submittedName>
        <fullName evidence="3">ICAM1 protein</fullName>
    </submittedName>
</protein>
<dbReference type="SMART" id="SM00409">
    <property type="entry name" value="IG"/>
    <property type="match status" value="1"/>
</dbReference>
<dbReference type="PROSITE" id="PS50835">
    <property type="entry name" value="IG_LIKE"/>
    <property type="match status" value="1"/>
</dbReference>
<accession>A0A7K5IBB7</accession>
<dbReference type="Proteomes" id="UP000549499">
    <property type="component" value="Unassembled WGS sequence"/>
</dbReference>
<dbReference type="GO" id="GO:0005178">
    <property type="term" value="F:integrin binding"/>
    <property type="evidence" value="ECO:0007669"/>
    <property type="project" value="InterPro"/>
</dbReference>
<evidence type="ECO:0000313" key="4">
    <source>
        <dbReference type="Proteomes" id="UP000549499"/>
    </source>
</evidence>
<dbReference type="AlphaFoldDB" id="A0A7K5IBB7"/>
<feature type="non-terminal residue" evidence="3">
    <location>
        <position position="123"/>
    </location>
</feature>
<dbReference type="PANTHER" id="PTHR13771">
    <property type="entry name" value="INTERCELLULAR ADHESION MOLECULE"/>
    <property type="match status" value="1"/>
</dbReference>
<evidence type="ECO:0000256" key="1">
    <source>
        <dbReference type="SAM" id="MobiDB-lite"/>
    </source>
</evidence>
<evidence type="ECO:0000313" key="3">
    <source>
        <dbReference type="EMBL" id="NWS78713.1"/>
    </source>
</evidence>
<dbReference type="InterPro" id="IPR047012">
    <property type="entry name" value="ICAM_VCAM"/>
</dbReference>
<dbReference type="GO" id="GO:0007155">
    <property type="term" value="P:cell adhesion"/>
    <property type="evidence" value="ECO:0007669"/>
    <property type="project" value="InterPro"/>
</dbReference>
<feature type="domain" description="Ig-like" evidence="2">
    <location>
        <begin position="25"/>
        <end position="101"/>
    </location>
</feature>
<sequence>HHLFLLQANPFEVPEVPPLSPPDEPRMEDGTCPPSQNWTEGQDGTLQCWAWGNPQPRLVCTKDGETFPVGVPRPVTRAHAGIYHCRATNPLGAAERNITVSVQCEWGRGPGGHEGLEGSGGPG</sequence>
<dbReference type="GO" id="GO:0005886">
    <property type="term" value="C:plasma membrane"/>
    <property type="evidence" value="ECO:0007669"/>
    <property type="project" value="TreeGrafter"/>
</dbReference>
<feature type="non-terminal residue" evidence="3">
    <location>
        <position position="1"/>
    </location>
</feature>
<name>A0A7K5IBB7_CROSL</name>
<dbReference type="InterPro" id="IPR036179">
    <property type="entry name" value="Ig-like_dom_sf"/>
</dbReference>
<dbReference type="Pfam" id="PF13895">
    <property type="entry name" value="Ig_2"/>
    <property type="match status" value="1"/>
</dbReference>
<dbReference type="InterPro" id="IPR003599">
    <property type="entry name" value="Ig_sub"/>
</dbReference>
<dbReference type="FunFam" id="2.60.40.10:FF:000641">
    <property type="entry name" value="Intercellular adhesion molecule 1"/>
    <property type="match status" value="1"/>
</dbReference>
<dbReference type="SUPFAM" id="SSF48726">
    <property type="entry name" value="Immunoglobulin"/>
    <property type="match status" value="1"/>
</dbReference>
<evidence type="ECO:0000259" key="2">
    <source>
        <dbReference type="PROSITE" id="PS50835"/>
    </source>
</evidence>
<reference evidence="3 4" key="1">
    <citation type="submission" date="2019-09" db="EMBL/GenBank/DDBJ databases">
        <title>Bird 10,000 Genomes (B10K) Project - Family phase.</title>
        <authorList>
            <person name="Zhang G."/>
        </authorList>
    </citation>
    <scope>NUCLEOTIDE SEQUENCE [LARGE SCALE GENOMIC DNA]</scope>
    <source>
        <strain evidence="3">B10K-DU-003-44</strain>
        <tissue evidence="3">Muscle</tissue>
    </source>
</reference>